<name>K1QE40_MAGGI</name>
<dbReference type="EMBL" id="JH818838">
    <property type="protein sequence ID" value="EKC19781.1"/>
    <property type="molecule type" value="Genomic_DNA"/>
</dbReference>
<keyword evidence="1" id="KW-0175">Coiled coil</keyword>
<protein>
    <submittedName>
        <fullName evidence="3">Uncharacterized protein</fullName>
    </submittedName>
</protein>
<evidence type="ECO:0000256" key="2">
    <source>
        <dbReference type="SAM" id="MobiDB-lite"/>
    </source>
</evidence>
<gene>
    <name evidence="3" type="ORF">CGI_10007632</name>
</gene>
<evidence type="ECO:0000313" key="3">
    <source>
        <dbReference type="EMBL" id="EKC19781.1"/>
    </source>
</evidence>
<sequence length="480" mass="56920">MVLTDLPFERNALIHSRYNAICRPGSAPPLKGDEDIQRTTSKDYAAFLKDQERKVGPDGFLDSNRYSHSFLLKKDATGRRRAASVAGQPSVVSLTSRIHQDKKDYDRRIKVIEDHMWQHKQEERELKRTEGDIIKNQRAVRHTLRDFENAINKKRMAEEKKLSQGLEKYTVLRRDHIHKKEERTKERTMKTVMQNQEYKRESRKAFLHSSDLSRQYKAKMSELDLKRTEVMRLSTDYEVKMKKKEEEQFRLKQELADLSIKLNMEAQKGRKQKFDTERRSDGDTKAAESTKRKLSADLAVNKSHLDIKKRDEQRHLTDTQFRLVDNSSIQKQLNEAAEYAEMDLKAKQIDKNVEKMVTKGDEMEHSLYNKMRNAEYARQKQEQTVRRMQQQLAELKRKNAVRVKNELAQTHKEEKELEQTLIREKAELDKVHSQREESYEKLQKHRQILKEDKHILIEHEREHNRLLKIGAKTDIATESY</sequence>
<dbReference type="HOGENOM" id="CLU_466383_0_0_1"/>
<reference evidence="3" key="1">
    <citation type="journal article" date="2012" name="Nature">
        <title>The oyster genome reveals stress adaptation and complexity of shell formation.</title>
        <authorList>
            <person name="Zhang G."/>
            <person name="Fang X."/>
            <person name="Guo X."/>
            <person name="Li L."/>
            <person name="Luo R."/>
            <person name="Xu F."/>
            <person name="Yang P."/>
            <person name="Zhang L."/>
            <person name="Wang X."/>
            <person name="Qi H."/>
            <person name="Xiong Z."/>
            <person name="Que H."/>
            <person name="Xie Y."/>
            <person name="Holland P.W."/>
            <person name="Paps J."/>
            <person name="Zhu Y."/>
            <person name="Wu F."/>
            <person name="Chen Y."/>
            <person name="Wang J."/>
            <person name="Peng C."/>
            <person name="Meng J."/>
            <person name="Yang L."/>
            <person name="Liu J."/>
            <person name="Wen B."/>
            <person name="Zhang N."/>
            <person name="Huang Z."/>
            <person name="Zhu Q."/>
            <person name="Feng Y."/>
            <person name="Mount A."/>
            <person name="Hedgecock D."/>
            <person name="Xu Z."/>
            <person name="Liu Y."/>
            <person name="Domazet-Loso T."/>
            <person name="Du Y."/>
            <person name="Sun X."/>
            <person name="Zhang S."/>
            <person name="Liu B."/>
            <person name="Cheng P."/>
            <person name="Jiang X."/>
            <person name="Li J."/>
            <person name="Fan D."/>
            <person name="Wang W."/>
            <person name="Fu W."/>
            <person name="Wang T."/>
            <person name="Wang B."/>
            <person name="Zhang J."/>
            <person name="Peng Z."/>
            <person name="Li Y."/>
            <person name="Li N."/>
            <person name="Wang J."/>
            <person name="Chen M."/>
            <person name="He Y."/>
            <person name="Tan F."/>
            <person name="Song X."/>
            <person name="Zheng Q."/>
            <person name="Huang R."/>
            <person name="Yang H."/>
            <person name="Du X."/>
            <person name="Chen L."/>
            <person name="Yang M."/>
            <person name="Gaffney P.M."/>
            <person name="Wang S."/>
            <person name="Luo L."/>
            <person name="She Z."/>
            <person name="Ming Y."/>
            <person name="Huang W."/>
            <person name="Zhang S."/>
            <person name="Huang B."/>
            <person name="Zhang Y."/>
            <person name="Qu T."/>
            <person name="Ni P."/>
            <person name="Miao G."/>
            <person name="Wang J."/>
            <person name="Wang Q."/>
            <person name="Steinberg C.E."/>
            <person name="Wang H."/>
            <person name="Li N."/>
            <person name="Qian L."/>
            <person name="Zhang G."/>
            <person name="Li Y."/>
            <person name="Yang H."/>
            <person name="Liu X."/>
            <person name="Wang J."/>
            <person name="Yin Y."/>
            <person name="Wang J."/>
        </authorList>
    </citation>
    <scope>NUCLEOTIDE SEQUENCE [LARGE SCALE GENOMIC DNA]</scope>
    <source>
        <strain evidence="3">05x7-T-G4-1.051#20</strain>
    </source>
</reference>
<feature type="compositionally biased region" description="Basic and acidic residues" evidence="2">
    <location>
        <begin position="272"/>
        <end position="293"/>
    </location>
</feature>
<evidence type="ECO:0000256" key="1">
    <source>
        <dbReference type="SAM" id="Coils"/>
    </source>
</evidence>
<proteinExistence type="predicted"/>
<dbReference type="InParanoid" id="K1QE40"/>
<organism evidence="3">
    <name type="scientific">Magallana gigas</name>
    <name type="common">Pacific oyster</name>
    <name type="synonym">Crassostrea gigas</name>
    <dbReference type="NCBI Taxonomy" id="29159"/>
    <lineage>
        <taxon>Eukaryota</taxon>
        <taxon>Metazoa</taxon>
        <taxon>Spiralia</taxon>
        <taxon>Lophotrochozoa</taxon>
        <taxon>Mollusca</taxon>
        <taxon>Bivalvia</taxon>
        <taxon>Autobranchia</taxon>
        <taxon>Pteriomorphia</taxon>
        <taxon>Ostreida</taxon>
        <taxon>Ostreoidea</taxon>
        <taxon>Ostreidae</taxon>
        <taxon>Magallana</taxon>
    </lineage>
</organism>
<dbReference type="AlphaFoldDB" id="K1QE40"/>
<feature type="region of interest" description="Disordered" evidence="2">
    <location>
        <begin position="267"/>
        <end position="293"/>
    </location>
</feature>
<accession>K1QE40</accession>
<feature type="coiled-coil region" evidence="1">
    <location>
        <begin position="371"/>
        <end position="434"/>
    </location>
</feature>